<dbReference type="KEGG" id="bspl:114846896"/>
<evidence type="ECO:0000256" key="2">
    <source>
        <dbReference type="ARBA" id="ARBA00022692"/>
    </source>
</evidence>
<keyword evidence="6 9" id="KW-0675">Receptor</keyword>
<keyword evidence="2 9" id="KW-0812">Transmembrane</keyword>
<dbReference type="InterPro" id="IPR000276">
    <property type="entry name" value="GPCR_Rhodpsn"/>
</dbReference>
<name>A0A6P7LCU0_BETSP</name>
<keyword evidence="12" id="KW-1185">Reference proteome</keyword>
<feature type="transmembrane region" description="Helical" evidence="10">
    <location>
        <begin position="96"/>
        <end position="122"/>
    </location>
</feature>
<keyword evidence="4 9" id="KW-0297">G-protein coupled receptor</keyword>
<organism evidence="12 13">
    <name type="scientific">Betta splendens</name>
    <name type="common">Siamese fighting fish</name>
    <dbReference type="NCBI Taxonomy" id="158456"/>
    <lineage>
        <taxon>Eukaryota</taxon>
        <taxon>Metazoa</taxon>
        <taxon>Chordata</taxon>
        <taxon>Craniata</taxon>
        <taxon>Vertebrata</taxon>
        <taxon>Euteleostomi</taxon>
        <taxon>Actinopterygii</taxon>
        <taxon>Neopterygii</taxon>
        <taxon>Teleostei</taxon>
        <taxon>Neoteleostei</taxon>
        <taxon>Acanthomorphata</taxon>
        <taxon>Anabantaria</taxon>
        <taxon>Anabantiformes</taxon>
        <taxon>Anabantoidei</taxon>
        <taxon>Osphronemidae</taxon>
        <taxon>Betta</taxon>
    </lineage>
</organism>
<evidence type="ECO:0000256" key="10">
    <source>
        <dbReference type="SAM" id="Phobius"/>
    </source>
</evidence>
<dbReference type="RefSeq" id="XP_055361263.1">
    <property type="nucleotide sequence ID" value="XM_055505288.1"/>
</dbReference>
<feature type="transmembrane region" description="Helical" evidence="10">
    <location>
        <begin position="38"/>
        <end position="59"/>
    </location>
</feature>
<dbReference type="GeneID" id="114846896"/>
<dbReference type="InterPro" id="IPR017452">
    <property type="entry name" value="GPCR_Rhodpsn_7TM"/>
</dbReference>
<dbReference type="GO" id="GO:0035025">
    <property type="term" value="P:positive regulation of Rho protein signal transduction"/>
    <property type="evidence" value="ECO:0007669"/>
    <property type="project" value="TreeGrafter"/>
</dbReference>
<dbReference type="SUPFAM" id="SSF81321">
    <property type="entry name" value="Family A G protein-coupled receptor-like"/>
    <property type="match status" value="1"/>
</dbReference>
<dbReference type="AlphaFoldDB" id="A0A6P7LCU0"/>
<evidence type="ECO:0000256" key="7">
    <source>
        <dbReference type="ARBA" id="ARBA00023180"/>
    </source>
</evidence>
<comment type="subcellular location">
    <subcellularLocation>
        <location evidence="1">Membrane</location>
        <topology evidence="1">Multi-pass membrane protein</topology>
    </subcellularLocation>
</comment>
<dbReference type="GO" id="GO:0005886">
    <property type="term" value="C:plasma membrane"/>
    <property type="evidence" value="ECO:0007669"/>
    <property type="project" value="TreeGrafter"/>
</dbReference>
<dbReference type="GO" id="GO:0007200">
    <property type="term" value="P:phospholipase C-activating G protein-coupled receptor signaling pathway"/>
    <property type="evidence" value="ECO:0007669"/>
    <property type="project" value="TreeGrafter"/>
</dbReference>
<evidence type="ECO:0000256" key="1">
    <source>
        <dbReference type="ARBA" id="ARBA00004141"/>
    </source>
</evidence>
<dbReference type="PROSITE" id="PS00237">
    <property type="entry name" value="G_PROTEIN_RECEP_F1_1"/>
    <property type="match status" value="1"/>
</dbReference>
<protein>
    <submittedName>
        <fullName evidence="13 14">Mas-related G-protein coupled receptor member A6-like</fullName>
    </submittedName>
</protein>
<sequence>MNQSNINHTLMDTDDNIYEVYNGTDAANIYWLHYYTEIVSTWLIFTIGLVLTPVAIAAVSSLVKKENVAPIFVINLLVSDVIQLCSMIIAKTGRGWVVLTIGDCMNAFGVLSSVGFMLCIALERYLVIVWPLWYRTRRPVKMSLLLCAAVWTLALVLVFVYKWGPYVQGKLYRTIFGIFFLLPFPLLVFFLVGTLRALSSCISVRAEEKRRIIGLLVLVLLIYTLLFLPMIIVFFVHPNDFKMNFVAVLFNELNPIADLFMYVFLRKGAVNQVWFCLCCCRKNRTSRQSPHGLNDCDTVTGL</sequence>
<dbReference type="Pfam" id="PF00001">
    <property type="entry name" value="7tm_1"/>
    <property type="match status" value="1"/>
</dbReference>
<feature type="transmembrane region" description="Helical" evidence="10">
    <location>
        <begin position="175"/>
        <end position="195"/>
    </location>
</feature>
<evidence type="ECO:0000313" key="14">
    <source>
        <dbReference type="RefSeq" id="XP_055361263.1"/>
    </source>
</evidence>
<dbReference type="RefSeq" id="XP_028991955.1">
    <property type="nucleotide sequence ID" value="XM_029136122.3"/>
</dbReference>
<evidence type="ECO:0000256" key="5">
    <source>
        <dbReference type="ARBA" id="ARBA00023136"/>
    </source>
</evidence>
<dbReference type="InParanoid" id="A0A6P7LCU0"/>
<reference evidence="13 14" key="1">
    <citation type="submission" date="2025-04" db="UniProtKB">
        <authorList>
            <consortium name="RefSeq"/>
        </authorList>
    </citation>
    <scope>IDENTIFICATION</scope>
</reference>
<evidence type="ECO:0000256" key="4">
    <source>
        <dbReference type="ARBA" id="ARBA00023040"/>
    </source>
</evidence>
<comment type="similarity">
    <text evidence="9">Belongs to the G-protein coupled receptor 1 family.</text>
</comment>
<evidence type="ECO:0000256" key="8">
    <source>
        <dbReference type="ARBA" id="ARBA00023224"/>
    </source>
</evidence>
<dbReference type="PROSITE" id="PS50262">
    <property type="entry name" value="G_PROTEIN_RECEP_F1_2"/>
    <property type="match status" value="1"/>
</dbReference>
<evidence type="ECO:0000256" key="9">
    <source>
        <dbReference type="RuleBase" id="RU000688"/>
    </source>
</evidence>
<dbReference type="Gene3D" id="1.20.1070.10">
    <property type="entry name" value="Rhodopsin 7-helix transmembrane proteins"/>
    <property type="match status" value="1"/>
</dbReference>
<feature type="transmembrane region" description="Helical" evidence="10">
    <location>
        <begin position="143"/>
        <end position="163"/>
    </location>
</feature>
<feature type="domain" description="G-protein coupled receptors family 1 profile" evidence="11">
    <location>
        <begin position="48"/>
        <end position="275"/>
    </location>
</feature>
<evidence type="ECO:0000256" key="6">
    <source>
        <dbReference type="ARBA" id="ARBA00023170"/>
    </source>
</evidence>
<evidence type="ECO:0000313" key="12">
    <source>
        <dbReference type="Proteomes" id="UP000515150"/>
    </source>
</evidence>
<evidence type="ECO:0000256" key="3">
    <source>
        <dbReference type="ARBA" id="ARBA00022989"/>
    </source>
</evidence>
<accession>A0A6P7LCU0</accession>
<evidence type="ECO:0000313" key="13">
    <source>
        <dbReference type="RefSeq" id="XP_028991955.1"/>
    </source>
</evidence>
<gene>
    <name evidence="13 14" type="primary">LOC114846896</name>
</gene>
<feature type="transmembrane region" description="Helical" evidence="10">
    <location>
        <begin position="215"/>
        <end position="237"/>
    </location>
</feature>
<dbReference type="Proteomes" id="UP000515150">
    <property type="component" value="Chromosome 21"/>
</dbReference>
<dbReference type="PANTHER" id="PTHR24232">
    <property type="entry name" value="G-PROTEIN COUPLED RECEPTOR"/>
    <property type="match status" value="1"/>
</dbReference>
<dbReference type="OrthoDB" id="5961704at2759"/>
<keyword evidence="3 10" id="KW-1133">Transmembrane helix</keyword>
<dbReference type="GO" id="GO:0004930">
    <property type="term" value="F:G protein-coupled receptor activity"/>
    <property type="evidence" value="ECO:0007669"/>
    <property type="project" value="UniProtKB-KW"/>
</dbReference>
<dbReference type="PANTHER" id="PTHR24232:SF85">
    <property type="entry name" value="G-PROTEIN COUPLED RECEPTOR 4"/>
    <property type="match status" value="1"/>
</dbReference>
<keyword evidence="7" id="KW-0325">Glycoprotein</keyword>
<keyword evidence="8 9" id="KW-0807">Transducer</keyword>
<keyword evidence="5 10" id="KW-0472">Membrane</keyword>
<proteinExistence type="inferred from homology"/>
<evidence type="ECO:0000259" key="11">
    <source>
        <dbReference type="PROSITE" id="PS50262"/>
    </source>
</evidence>
<feature type="transmembrane region" description="Helical" evidence="10">
    <location>
        <begin position="71"/>
        <end position="90"/>
    </location>
</feature>
<dbReference type="PRINTS" id="PR00237">
    <property type="entry name" value="GPCRRHODOPSN"/>
</dbReference>